<dbReference type="PANTHER" id="PTHR11002:SF76">
    <property type="entry name" value="CARBONIC ANHYDRASE"/>
    <property type="match status" value="1"/>
</dbReference>
<comment type="catalytic activity">
    <reaction evidence="6 8">
        <text>hydrogencarbonate + H(+) = CO2 + H2O</text>
        <dbReference type="Rhea" id="RHEA:10748"/>
        <dbReference type="ChEBI" id="CHEBI:15377"/>
        <dbReference type="ChEBI" id="CHEBI:15378"/>
        <dbReference type="ChEBI" id="CHEBI:16526"/>
        <dbReference type="ChEBI" id="CHEBI:17544"/>
        <dbReference type="EC" id="4.2.1.1"/>
    </reaction>
</comment>
<dbReference type="GO" id="GO:0004089">
    <property type="term" value="F:carbonate dehydratase activity"/>
    <property type="evidence" value="ECO:0007669"/>
    <property type="project" value="UniProtKB-UniRule"/>
</dbReference>
<comment type="cofactor">
    <cofactor evidence="7">
        <name>Zn(2+)</name>
        <dbReference type="ChEBI" id="CHEBI:29105"/>
    </cofactor>
    <text evidence="7">Binds 1 zinc ion per subunit.</text>
</comment>
<comment type="caution">
    <text evidence="9">The sequence shown here is derived from an EMBL/GenBank/DDBJ whole genome shotgun (WGS) entry which is preliminary data.</text>
</comment>
<comment type="similarity">
    <text evidence="1 8">Belongs to the beta-class carbonic anhydrase family.</text>
</comment>
<keyword evidence="4 7" id="KW-0862">Zinc</keyword>
<organism evidence="9 10">
    <name type="scientific">Silvibacterium bohemicum</name>
    <dbReference type="NCBI Taxonomy" id="1577686"/>
    <lineage>
        <taxon>Bacteria</taxon>
        <taxon>Pseudomonadati</taxon>
        <taxon>Acidobacteriota</taxon>
        <taxon>Terriglobia</taxon>
        <taxon>Terriglobales</taxon>
        <taxon>Acidobacteriaceae</taxon>
        <taxon>Silvibacterium</taxon>
    </lineage>
</organism>
<dbReference type="InterPro" id="IPR036874">
    <property type="entry name" value="Carbonic_anhydrase_sf"/>
</dbReference>
<keyword evidence="5 8" id="KW-0456">Lyase</keyword>
<dbReference type="GO" id="GO:0008270">
    <property type="term" value="F:zinc ion binding"/>
    <property type="evidence" value="ECO:0007669"/>
    <property type="project" value="UniProtKB-UniRule"/>
</dbReference>
<dbReference type="PROSITE" id="PS00704">
    <property type="entry name" value="PROK_CO2_ANHYDRASE_1"/>
    <property type="match status" value="1"/>
</dbReference>
<evidence type="ECO:0000256" key="1">
    <source>
        <dbReference type="ARBA" id="ARBA00006217"/>
    </source>
</evidence>
<feature type="binding site" evidence="7">
    <location>
        <position position="105"/>
    </location>
    <ligand>
        <name>Zn(2+)</name>
        <dbReference type="ChEBI" id="CHEBI:29105"/>
    </ligand>
</feature>
<feature type="binding site" evidence="7">
    <location>
        <position position="45"/>
    </location>
    <ligand>
        <name>Zn(2+)</name>
        <dbReference type="ChEBI" id="CHEBI:29105"/>
    </ligand>
</feature>
<dbReference type="OrthoDB" id="9769739at2"/>
<dbReference type="AlphaFoldDB" id="A0A841K0D4"/>
<reference evidence="9 10" key="1">
    <citation type="submission" date="2020-08" db="EMBL/GenBank/DDBJ databases">
        <title>Genomic Encyclopedia of Type Strains, Phase IV (KMG-IV): sequencing the most valuable type-strain genomes for metagenomic binning, comparative biology and taxonomic classification.</title>
        <authorList>
            <person name="Goeker M."/>
        </authorList>
    </citation>
    <scope>NUCLEOTIDE SEQUENCE [LARGE SCALE GENOMIC DNA]</scope>
    <source>
        <strain evidence="9 10">DSM 103733</strain>
    </source>
</reference>
<keyword evidence="10" id="KW-1185">Reference proteome</keyword>
<evidence type="ECO:0000313" key="10">
    <source>
        <dbReference type="Proteomes" id="UP000538666"/>
    </source>
</evidence>
<dbReference type="PROSITE" id="PS00705">
    <property type="entry name" value="PROK_CO2_ANHYDRASE_2"/>
    <property type="match status" value="1"/>
</dbReference>
<evidence type="ECO:0000256" key="2">
    <source>
        <dbReference type="ARBA" id="ARBA00012925"/>
    </source>
</evidence>
<evidence type="ECO:0000256" key="8">
    <source>
        <dbReference type="RuleBase" id="RU003956"/>
    </source>
</evidence>
<evidence type="ECO:0000313" key="9">
    <source>
        <dbReference type="EMBL" id="MBB6146067.1"/>
    </source>
</evidence>
<dbReference type="SMART" id="SM00947">
    <property type="entry name" value="Pro_CA"/>
    <property type="match status" value="1"/>
</dbReference>
<dbReference type="InterPro" id="IPR015892">
    <property type="entry name" value="Carbonic_anhydrase_CS"/>
</dbReference>
<dbReference type="EC" id="4.2.1.1" evidence="2 8"/>
<dbReference type="Gene3D" id="3.40.1050.10">
    <property type="entry name" value="Carbonic anhydrase"/>
    <property type="match status" value="1"/>
</dbReference>
<sequence length="209" mass="23254">MDVRQRLIEGIRRFRTEVYPERRDAYIKAESEPQRPHTLIVACADSRIDPGMITQSDPGEIFVTRNIGNMVPTYGEMLGGVSAVLEYAVAALKVQHLVICGHTDCGAMKALVNPEQLERMPTVRRWLRNAEAAMSVAREVDTHDDFLTNLTRQNVLMQMTHAKTHPSVAGAIARGELIISGWVYEIGSGNVLVYDEAIHAFKPVVIDGE</sequence>
<evidence type="ECO:0000256" key="4">
    <source>
        <dbReference type="ARBA" id="ARBA00022833"/>
    </source>
</evidence>
<feature type="binding site" evidence="7">
    <location>
        <position position="102"/>
    </location>
    <ligand>
        <name>Zn(2+)</name>
        <dbReference type="ChEBI" id="CHEBI:29105"/>
    </ligand>
</feature>
<comment type="function">
    <text evidence="8">Reversible hydration of carbon dioxide.</text>
</comment>
<accession>A0A841K0D4</accession>
<dbReference type="PANTHER" id="PTHR11002">
    <property type="entry name" value="CARBONIC ANHYDRASE"/>
    <property type="match status" value="1"/>
</dbReference>
<dbReference type="EMBL" id="JACHEK010000008">
    <property type="protein sequence ID" value="MBB6146067.1"/>
    <property type="molecule type" value="Genomic_DNA"/>
</dbReference>
<dbReference type="SUPFAM" id="SSF53056">
    <property type="entry name" value="beta-carbonic anhydrase, cab"/>
    <property type="match status" value="1"/>
</dbReference>
<name>A0A841K0D4_9BACT</name>
<evidence type="ECO:0000256" key="7">
    <source>
        <dbReference type="PIRSR" id="PIRSR601765-1"/>
    </source>
</evidence>
<proteinExistence type="inferred from homology"/>
<keyword evidence="3 7" id="KW-0479">Metal-binding</keyword>
<dbReference type="Proteomes" id="UP000538666">
    <property type="component" value="Unassembled WGS sequence"/>
</dbReference>
<evidence type="ECO:0000256" key="3">
    <source>
        <dbReference type="ARBA" id="ARBA00022723"/>
    </source>
</evidence>
<dbReference type="Pfam" id="PF00484">
    <property type="entry name" value="Pro_CA"/>
    <property type="match status" value="1"/>
</dbReference>
<protein>
    <recommendedName>
        <fullName evidence="2 8">Carbonic anhydrase</fullName>
        <ecNumber evidence="2 8">4.2.1.1</ecNumber>
    </recommendedName>
    <alternativeName>
        <fullName evidence="8">Carbonate dehydratase</fullName>
    </alternativeName>
</protein>
<dbReference type="RefSeq" id="WP_050061047.1">
    <property type="nucleotide sequence ID" value="NZ_JACHEK010000008.1"/>
</dbReference>
<dbReference type="GO" id="GO:0015976">
    <property type="term" value="P:carbon utilization"/>
    <property type="evidence" value="ECO:0007669"/>
    <property type="project" value="InterPro"/>
</dbReference>
<gene>
    <name evidence="9" type="ORF">HNQ77_004037</name>
</gene>
<dbReference type="InterPro" id="IPR001765">
    <property type="entry name" value="Carbonic_anhydrase"/>
</dbReference>
<feature type="binding site" evidence="7">
    <location>
        <position position="43"/>
    </location>
    <ligand>
        <name>Zn(2+)</name>
        <dbReference type="ChEBI" id="CHEBI:29105"/>
    </ligand>
</feature>
<evidence type="ECO:0000256" key="6">
    <source>
        <dbReference type="ARBA" id="ARBA00048348"/>
    </source>
</evidence>
<evidence type="ECO:0000256" key="5">
    <source>
        <dbReference type="ARBA" id="ARBA00023239"/>
    </source>
</evidence>